<evidence type="ECO:0008006" key="3">
    <source>
        <dbReference type="Google" id="ProtNLM"/>
    </source>
</evidence>
<protein>
    <recommendedName>
        <fullName evidence="3">DUF5655 domain-containing protein</fullName>
    </recommendedName>
</protein>
<proteinExistence type="predicted"/>
<dbReference type="RefSeq" id="WP_111596922.1">
    <property type="nucleotide sequence ID" value="NZ_QLLL01000002.1"/>
</dbReference>
<dbReference type="Proteomes" id="UP000249547">
    <property type="component" value="Unassembled WGS sequence"/>
</dbReference>
<evidence type="ECO:0000313" key="2">
    <source>
        <dbReference type="Proteomes" id="UP000249547"/>
    </source>
</evidence>
<accession>A0A327QWT9</accession>
<reference evidence="1 2" key="1">
    <citation type="submission" date="2018-06" db="EMBL/GenBank/DDBJ databases">
        <title>Genomic Encyclopedia of Archaeal and Bacterial Type Strains, Phase II (KMG-II): from individual species to whole genera.</title>
        <authorList>
            <person name="Goeker M."/>
        </authorList>
    </citation>
    <scope>NUCLEOTIDE SEQUENCE [LARGE SCALE GENOMIC DNA]</scope>
    <source>
        <strain evidence="1 2">DSM 23857</strain>
    </source>
</reference>
<keyword evidence="2" id="KW-1185">Reference proteome</keyword>
<dbReference type="OrthoDB" id="671474at2"/>
<comment type="caution">
    <text evidence="1">The sequence shown here is derived from an EMBL/GenBank/DDBJ whole genome shotgun (WGS) entry which is preliminary data.</text>
</comment>
<gene>
    <name evidence="1" type="ORF">LX64_01474</name>
</gene>
<dbReference type="AlphaFoldDB" id="A0A327QWT9"/>
<sequence>MLQDPAVQNFIARKSETSIALLQHFLAVFNEQGPVTVRATKTMLAVDHNGRTVAWITQLGKVFLHVVFPFKNAYPDQLCFIKITPLPGQKQYNHNFRMFYHDDVNDEIIYFMNKSFDKTT</sequence>
<organism evidence="1 2">
    <name type="scientific">Chitinophaga skermanii</name>
    <dbReference type="NCBI Taxonomy" id="331697"/>
    <lineage>
        <taxon>Bacteria</taxon>
        <taxon>Pseudomonadati</taxon>
        <taxon>Bacteroidota</taxon>
        <taxon>Chitinophagia</taxon>
        <taxon>Chitinophagales</taxon>
        <taxon>Chitinophagaceae</taxon>
        <taxon>Chitinophaga</taxon>
    </lineage>
</organism>
<dbReference type="EMBL" id="QLLL01000002">
    <property type="protein sequence ID" value="RAJ08820.1"/>
    <property type="molecule type" value="Genomic_DNA"/>
</dbReference>
<evidence type="ECO:0000313" key="1">
    <source>
        <dbReference type="EMBL" id="RAJ08820.1"/>
    </source>
</evidence>
<name>A0A327QWT9_9BACT</name>